<dbReference type="InterPro" id="IPR015991">
    <property type="entry name" value="TatD/YcfH-like"/>
</dbReference>
<sequence length="285" mass="29632">MAESVTPGPAGAARVEWLDAHCHLQDRFLEEQDWATALAEAAAAGVRGVVCVGTDEETSRAALAMAEAADPTTLGCEAYAAVGLHPHEARLGTEAVVALAEGAAGRPGSRLVAIGECGLDYHYDHSPRPAQRQAFAEQIDLAKRLGLALVIHTREAWADTLDILRAEGPPTVTVIHCFTGGPAEARACLDLGAFLSFSGIVTFKNAGEVREAAVLCPAERLLVETDAPFLAPVPHRGQPNRPAWVRVVGEAVAALRGVDPSELAARTTANTRAAFGLPASASGAG</sequence>
<dbReference type="NCBIfam" id="TIGR00010">
    <property type="entry name" value="YchF/TatD family DNA exonuclease"/>
    <property type="match status" value="1"/>
</dbReference>
<dbReference type="Pfam" id="PF01026">
    <property type="entry name" value="TatD_DNase"/>
    <property type="match status" value="1"/>
</dbReference>
<dbReference type="InterPro" id="IPR032466">
    <property type="entry name" value="Metal_Hydrolase"/>
</dbReference>
<dbReference type="EC" id="3.1.-.-" evidence="2"/>
<accession>A0ABV6C1C4</accession>
<reference evidence="2 3" key="1">
    <citation type="submission" date="2024-09" db="EMBL/GenBank/DDBJ databases">
        <authorList>
            <person name="Sun Q."/>
            <person name="Mori K."/>
        </authorList>
    </citation>
    <scope>NUCLEOTIDE SEQUENCE [LARGE SCALE GENOMIC DNA]</scope>
    <source>
        <strain evidence="2 3">JCM 15389</strain>
    </source>
</reference>
<dbReference type="InterPro" id="IPR001130">
    <property type="entry name" value="TatD-like"/>
</dbReference>
<dbReference type="GO" id="GO:0016787">
    <property type="term" value="F:hydrolase activity"/>
    <property type="evidence" value="ECO:0007669"/>
    <property type="project" value="UniProtKB-KW"/>
</dbReference>
<dbReference type="EMBL" id="JBHLYQ010000034">
    <property type="protein sequence ID" value="MFC0081498.1"/>
    <property type="molecule type" value="Genomic_DNA"/>
</dbReference>
<comment type="caution">
    <text evidence="2">The sequence shown here is derived from an EMBL/GenBank/DDBJ whole genome shotgun (WGS) entry which is preliminary data.</text>
</comment>
<dbReference type="Gene3D" id="3.20.20.140">
    <property type="entry name" value="Metal-dependent hydrolases"/>
    <property type="match status" value="1"/>
</dbReference>
<name>A0ABV6C1C4_9ACTN</name>
<dbReference type="PIRSF" id="PIRSF005902">
    <property type="entry name" value="DNase_TatD"/>
    <property type="match status" value="1"/>
</dbReference>
<dbReference type="CDD" id="cd01310">
    <property type="entry name" value="TatD_DNAse"/>
    <property type="match status" value="1"/>
</dbReference>
<dbReference type="SUPFAM" id="SSF51556">
    <property type="entry name" value="Metallo-dependent hydrolases"/>
    <property type="match status" value="1"/>
</dbReference>
<organism evidence="2 3">
    <name type="scientific">Aciditerrimonas ferrireducens</name>
    <dbReference type="NCBI Taxonomy" id="667306"/>
    <lineage>
        <taxon>Bacteria</taxon>
        <taxon>Bacillati</taxon>
        <taxon>Actinomycetota</taxon>
        <taxon>Acidimicrobiia</taxon>
        <taxon>Acidimicrobiales</taxon>
        <taxon>Acidimicrobiaceae</taxon>
        <taxon>Aciditerrimonas</taxon>
    </lineage>
</organism>
<keyword evidence="2" id="KW-0378">Hydrolase</keyword>
<dbReference type="RefSeq" id="WP_377788748.1">
    <property type="nucleotide sequence ID" value="NZ_JBHLYQ010000034.1"/>
</dbReference>
<keyword evidence="1" id="KW-0479">Metal-binding</keyword>
<evidence type="ECO:0000313" key="3">
    <source>
        <dbReference type="Proteomes" id="UP001589788"/>
    </source>
</evidence>
<dbReference type="Proteomes" id="UP001589788">
    <property type="component" value="Unassembled WGS sequence"/>
</dbReference>
<keyword evidence="3" id="KW-1185">Reference proteome</keyword>
<gene>
    <name evidence="2" type="ORF">ACFFRE_04955</name>
</gene>
<evidence type="ECO:0000313" key="2">
    <source>
        <dbReference type="EMBL" id="MFC0081498.1"/>
    </source>
</evidence>
<protein>
    <submittedName>
        <fullName evidence="2">TatD family hydrolase</fullName>
        <ecNumber evidence="2">3.1.-.-</ecNumber>
    </submittedName>
</protein>
<proteinExistence type="predicted"/>
<evidence type="ECO:0000256" key="1">
    <source>
        <dbReference type="ARBA" id="ARBA00022723"/>
    </source>
</evidence>
<dbReference type="PANTHER" id="PTHR46124:SF2">
    <property type="entry name" value="D-AMINOACYL-TRNA DEACYLASE"/>
    <property type="match status" value="1"/>
</dbReference>
<dbReference type="PANTHER" id="PTHR46124">
    <property type="entry name" value="D-AMINOACYL-TRNA DEACYLASE"/>
    <property type="match status" value="1"/>
</dbReference>